<comment type="subcellular location">
    <subcellularLocation>
        <location evidence="2">Golgi apparatus</location>
        <location evidence="2">trans-Golgi network</location>
    </subcellularLocation>
</comment>
<keyword evidence="5" id="KW-1185">Reference proteome</keyword>
<comment type="similarity">
    <text evidence="1 2">Belongs to the VPS51 family.</text>
</comment>
<dbReference type="InterPro" id="IPR014812">
    <property type="entry name" value="Vps51"/>
</dbReference>
<keyword evidence="2" id="KW-0653">Protein transport</keyword>
<dbReference type="GO" id="GO:0016020">
    <property type="term" value="C:membrane"/>
    <property type="evidence" value="ECO:0007669"/>
    <property type="project" value="TreeGrafter"/>
</dbReference>
<dbReference type="Pfam" id="PF08700">
    <property type="entry name" value="VPS51_Exo84_N"/>
    <property type="match status" value="1"/>
</dbReference>
<evidence type="ECO:0000256" key="3">
    <source>
        <dbReference type="SAM" id="MobiDB-lite"/>
    </source>
</evidence>
<dbReference type="GO" id="GO:0007030">
    <property type="term" value="P:Golgi organization"/>
    <property type="evidence" value="ECO:0007669"/>
    <property type="project" value="UniProtKB-UniRule"/>
</dbReference>
<sequence length="209" mass="21330">MAATVHAPTASGAASPVRQTRAEASSAAPGSAAAVTAIQGGAATAGGGRASKRALRDYYGIQSAALDASTDGTQSSGTFDSMEPGASTDPHDPDSPAFNVSSCYESLVSTMGLAELLRKSAELVSEIRELDGEKQSLVYNHHHELVAASETIRKMKNRADGLGPSLDSLQSSFSTMSQLAETLALPPHLTASIVRSQGTASQAVSTGNP</sequence>
<name>A0A8X7T7B0_9BASI</name>
<keyword evidence="2" id="KW-0813">Transport</keyword>
<feature type="compositionally biased region" description="Low complexity" evidence="3">
    <location>
        <begin position="22"/>
        <end position="32"/>
    </location>
</feature>
<comment type="caution">
    <text evidence="4">The sequence shown here is derived from an EMBL/GenBank/DDBJ whole genome shotgun (WGS) entry which is preliminary data.</text>
</comment>
<comment type="function">
    <text evidence="2">Acts as component of the GARP complex that is involved in retrograde transport from early and late endosomes to the trans-Golgi network (TGN).</text>
</comment>
<gene>
    <name evidence="4" type="ORF">A4X09_0g2202</name>
</gene>
<feature type="region of interest" description="Disordered" evidence="3">
    <location>
        <begin position="68"/>
        <end position="98"/>
    </location>
</feature>
<dbReference type="GO" id="GO:0032456">
    <property type="term" value="P:endocytic recycling"/>
    <property type="evidence" value="ECO:0007669"/>
    <property type="project" value="TreeGrafter"/>
</dbReference>
<evidence type="ECO:0000313" key="4">
    <source>
        <dbReference type="EMBL" id="KAE8270123.1"/>
    </source>
</evidence>
<dbReference type="GO" id="GO:0015031">
    <property type="term" value="P:protein transport"/>
    <property type="evidence" value="ECO:0007669"/>
    <property type="project" value="UniProtKB-UniRule"/>
</dbReference>
<keyword evidence="2" id="KW-0333">Golgi apparatus</keyword>
<dbReference type="GO" id="GO:0005829">
    <property type="term" value="C:cytosol"/>
    <property type="evidence" value="ECO:0007669"/>
    <property type="project" value="GOC"/>
</dbReference>
<evidence type="ECO:0000313" key="5">
    <source>
        <dbReference type="Proteomes" id="UP000078113"/>
    </source>
</evidence>
<reference evidence="4" key="1">
    <citation type="submission" date="2016-04" db="EMBL/GenBank/DDBJ databases">
        <authorList>
            <person name="Nguyen H.D."/>
            <person name="Samba Siva P."/>
            <person name="Cullis J."/>
            <person name="Levesque C.A."/>
            <person name="Hambleton S."/>
        </authorList>
    </citation>
    <scope>NUCLEOTIDE SEQUENCE</scope>
    <source>
        <strain evidence="4">DAOMC 236422</strain>
    </source>
</reference>
<evidence type="ECO:0000256" key="1">
    <source>
        <dbReference type="ARBA" id="ARBA00006080"/>
    </source>
</evidence>
<dbReference type="GO" id="GO:0048193">
    <property type="term" value="P:Golgi vesicle transport"/>
    <property type="evidence" value="ECO:0007669"/>
    <property type="project" value="TreeGrafter"/>
</dbReference>
<dbReference type="GO" id="GO:0000938">
    <property type="term" value="C:GARP complex"/>
    <property type="evidence" value="ECO:0007669"/>
    <property type="project" value="UniProtKB-UniRule"/>
</dbReference>
<feature type="region of interest" description="Disordered" evidence="3">
    <location>
        <begin position="1"/>
        <end position="32"/>
    </location>
</feature>
<evidence type="ECO:0000256" key="2">
    <source>
        <dbReference type="RuleBase" id="RU368010"/>
    </source>
</evidence>
<keyword evidence="2" id="KW-0445">Lipid transport</keyword>
<dbReference type="Proteomes" id="UP000078113">
    <property type="component" value="Unassembled WGS sequence"/>
</dbReference>
<dbReference type="PANTHER" id="PTHR15954:SF4">
    <property type="entry name" value="VACUOLAR PROTEIN SORTING-ASSOCIATED PROTEIN 51 HOMOLOG"/>
    <property type="match status" value="1"/>
</dbReference>
<dbReference type="PANTHER" id="PTHR15954">
    <property type="entry name" value="VACUOLAR PROTEIN SORTING-ASSOCIATED PROTEIN 51 HOMOLOG"/>
    <property type="match status" value="1"/>
</dbReference>
<organism evidence="4 5">
    <name type="scientific">Tilletia walkeri</name>
    <dbReference type="NCBI Taxonomy" id="117179"/>
    <lineage>
        <taxon>Eukaryota</taxon>
        <taxon>Fungi</taxon>
        <taxon>Dikarya</taxon>
        <taxon>Basidiomycota</taxon>
        <taxon>Ustilaginomycotina</taxon>
        <taxon>Exobasidiomycetes</taxon>
        <taxon>Tilletiales</taxon>
        <taxon>Tilletiaceae</taxon>
        <taxon>Tilletia</taxon>
    </lineage>
</organism>
<dbReference type="GO" id="GO:1990745">
    <property type="term" value="C:EARP complex"/>
    <property type="evidence" value="ECO:0007669"/>
    <property type="project" value="TreeGrafter"/>
</dbReference>
<dbReference type="GO" id="GO:0042147">
    <property type="term" value="P:retrograde transport, endosome to Golgi"/>
    <property type="evidence" value="ECO:0007669"/>
    <property type="project" value="UniProtKB-UniRule"/>
</dbReference>
<protein>
    <recommendedName>
        <fullName evidence="2">Vacuolar protein sorting-associated protein 51 homolog</fullName>
    </recommendedName>
</protein>
<accession>A0A8X7T7B0</accession>
<reference evidence="4" key="2">
    <citation type="journal article" date="2019" name="IMA Fungus">
        <title>Genome sequencing and comparison of five Tilletia species to identify candidate genes for the detection of regulated species infecting wheat.</title>
        <authorList>
            <person name="Nguyen H.D.T."/>
            <person name="Sultana T."/>
            <person name="Kesanakurti P."/>
            <person name="Hambleton S."/>
        </authorList>
    </citation>
    <scope>NUCLEOTIDE SEQUENCE</scope>
    <source>
        <strain evidence="4">DAOMC 236422</strain>
    </source>
</reference>
<dbReference type="AlphaFoldDB" id="A0A8X7T7B0"/>
<comment type="subunit">
    <text evidence="2">Component of the Golgi-associated retrograde protein (GARP) complex.</text>
</comment>
<proteinExistence type="inferred from homology"/>
<feature type="compositionally biased region" description="Polar residues" evidence="3">
    <location>
        <begin position="70"/>
        <end position="79"/>
    </location>
</feature>
<dbReference type="GO" id="GO:0006869">
    <property type="term" value="P:lipid transport"/>
    <property type="evidence" value="ECO:0007669"/>
    <property type="project" value="UniProtKB-UniRule"/>
</dbReference>
<dbReference type="EMBL" id="LWDG02000062">
    <property type="protein sequence ID" value="KAE8270123.1"/>
    <property type="molecule type" value="Genomic_DNA"/>
</dbReference>